<dbReference type="OrthoDB" id="5062850at2759"/>
<name>A0A6A6ZZ78_9PLEO</name>
<accession>A0A6A6ZZ78</accession>
<proteinExistence type="predicted"/>
<sequence>MISHENRTAIAWPESDAQGLIPFCLENLQLKIERRVSFWRNALPSGYVPLFYVVHGMTRLEPISAAFETLRNEDISPHCIAPWITVALILPDMGMPPHAFSLTFECDGCPEKSRQVFETVKRDAVWQTAFERWNAANLDQKPRPWQKFLSHSAYVA</sequence>
<protein>
    <submittedName>
        <fullName evidence="1">Uncharacterized protein</fullName>
    </submittedName>
</protein>
<evidence type="ECO:0000313" key="2">
    <source>
        <dbReference type="Proteomes" id="UP000799424"/>
    </source>
</evidence>
<dbReference type="EMBL" id="MU006227">
    <property type="protein sequence ID" value="KAF2825737.1"/>
    <property type="molecule type" value="Genomic_DNA"/>
</dbReference>
<organism evidence="1 2">
    <name type="scientific">Ophiobolus disseminans</name>
    <dbReference type="NCBI Taxonomy" id="1469910"/>
    <lineage>
        <taxon>Eukaryota</taxon>
        <taxon>Fungi</taxon>
        <taxon>Dikarya</taxon>
        <taxon>Ascomycota</taxon>
        <taxon>Pezizomycotina</taxon>
        <taxon>Dothideomycetes</taxon>
        <taxon>Pleosporomycetidae</taxon>
        <taxon>Pleosporales</taxon>
        <taxon>Pleosporineae</taxon>
        <taxon>Phaeosphaeriaceae</taxon>
        <taxon>Ophiobolus</taxon>
    </lineage>
</organism>
<reference evidence="1" key="1">
    <citation type="journal article" date="2020" name="Stud. Mycol.">
        <title>101 Dothideomycetes genomes: a test case for predicting lifestyles and emergence of pathogens.</title>
        <authorList>
            <person name="Haridas S."/>
            <person name="Albert R."/>
            <person name="Binder M."/>
            <person name="Bloem J."/>
            <person name="Labutti K."/>
            <person name="Salamov A."/>
            <person name="Andreopoulos B."/>
            <person name="Baker S."/>
            <person name="Barry K."/>
            <person name="Bills G."/>
            <person name="Bluhm B."/>
            <person name="Cannon C."/>
            <person name="Castanera R."/>
            <person name="Culley D."/>
            <person name="Daum C."/>
            <person name="Ezra D."/>
            <person name="Gonzalez J."/>
            <person name="Henrissat B."/>
            <person name="Kuo A."/>
            <person name="Liang C."/>
            <person name="Lipzen A."/>
            <person name="Lutzoni F."/>
            <person name="Magnuson J."/>
            <person name="Mondo S."/>
            <person name="Nolan M."/>
            <person name="Ohm R."/>
            <person name="Pangilinan J."/>
            <person name="Park H.-J."/>
            <person name="Ramirez L."/>
            <person name="Alfaro M."/>
            <person name="Sun H."/>
            <person name="Tritt A."/>
            <person name="Yoshinaga Y."/>
            <person name="Zwiers L.-H."/>
            <person name="Turgeon B."/>
            <person name="Goodwin S."/>
            <person name="Spatafora J."/>
            <person name="Crous P."/>
            <person name="Grigoriev I."/>
        </authorList>
    </citation>
    <scope>NUCLEOTIDE SEQUENCE</scope>
    <source>
        <strain evidence="1">CBS 113818</strain>
    </source>
</reference>
<keyword evidence="2" id="KW-1185">Reference proteome</keyword>
<dbReference type="Proteomes" id="UP000799424">
    <property type="component" value="Unassembled WGS sequence"/>
</dbReference>
<dbReference type="AlphaFoldDB" id="A0A6A6ZZ78"/>
<evidence type="ECO:0000313" key="1">
    <source>
        <dbReference type="EMBL" id="KAF2825737.1"/>
    </source>
</evidence>
<gene>
    <name evidence="1" type="ORF">CC86DRAFT_370648</name>
</gene>